<dbReference type="CDD" id="cd19166">
    <property type="entry name" value="HemeO-bac"/>
    <property type="match status" value="1"/>
</dbReference>
<dbReference type="InterPro" id="IPR016053">
    <property type="entry name" value="Haem_Oase-like"/>
</dbReference>
<sequence length="205" mass="23059">MSEEPNFHSEQDSFIQNLRKQTAVSHQKLEENDLSKMILNEQVSLVDYQNYLSALYGVTLGCENFVFPQIADIIPDLDQRYRSQLVTQDLLATGFTKNQIEALPVYRFPFSSVAGYLGAMYVLEGSTLGGRILYKHINKTLGLTLDNGGSYFWGYGEQTGIMWKSFISPFAQYALGTGQSAEIIQGAVNTFTIIDKWLDEAVIEK</sequence>
<reference evidence="1" key="1">
    <citation type="submission" date="2021-12" db="EMBL/GenBank/DDBJ databases">
        <title>Novel species in genus Dyadobacter.</title>
        <authorList>
            <person name="Ma C."/>
        </authorList>
    </citation>
    <scope>NUCLEOTIDE SEQUENCE</scope>
    <source>
        <strain evidence="1">LJ419</strain>
    </source>
</reference>
<evidence type="ECO:0000313" key="2">
    <source>
        <dbReference type="Proteomes" id="UP001139000"/>
    </source>
</evidence>
<dbReference type="GO" id="GO:0004392">
    <property type="term" value="F:heme oxygenase (decyclizing) activity"/>
    <property type="evidence" value="ECO:0007669"/>
    <property type="project" value="InterPro"/>
</dbReference>
<comment type="caution">
    <text evidence="1">The sequence shown here is derived from an EMBL/GenBank/DDBJ whole genome shotgun (WGS) entry which is preliminary data.</text>
</comment>
<accession>A0A9X1TGB7</accession>
<dbReference type="EMBL" id="JAJTTC010000006">
    <property type="protein sequence ID" value="MCF0063927.1"/>
    <property type="molecule type" value="Genomic_DNA"/>
</dbReference>
<dbReference type="Pfam" id="PF01126">
    <property type="entry name" value="Heme_oxygenase"/>
    <property type="match status" value="1"/>
</dbReference>
<dbReference type="AlphaFoldDB" id="A0A9X1TGB7"/>
<keyword evidence="2" id="KW-1185">Reference proteome</keyword>
<dbReference type="RefSeq" id="WP_234656828.1">
    <property type="nucleotide sequence ID" value="NZ_CP094997.1"/>
</dbReference>
<dbReference type="Gene3D" id="1.20.910.10">
    <property type="entry name" value="Heme oxygenase-like"/>
    <property type="match status" value="1"/>
</dbReference>
<dbReference type="SUPFAM" id="SSF48613">
    <property type="entry name" value="Heme oxygenase-like"/>
    <property type="match status" value="1"/>
</dbReference>
<gene>
    <name evidence="1" type="ORF">LXM26_20595</name>
</gene>
<dbReference type="InterPro" id="IPR016084">
    <property type="entry name" value="Haem_Oase-like_multi-hlx"/>
</dbReference>
<name>A0A9X1TGB7_9BACT</name>
<evidence type="ECO:0000313" key="1">
    <source>
        <dbReference type="EMBL" id="MCF0063927.1"/>
    </source>
</evidence>
<dbReference type="Proteomes" id="UP001139000">
    <property type="component" value="Unassembled WGS sequence"/>
</dbReference>
<dbReference type="GO" id="GO:0006788">
    <property type="term" value="P:heme oxidation"/>
    <property type="evidence" value="ECO:0007669"/>
    <property type="project" value="InterPro"/>
</dbReference>
<organism evidence="1 2">
    <name type="scientific">Dyadobacter chenwenxiniae</name>
    <dbReference type="NCBI Taxonomy" id="2906456"/>
    <lineage>
        <taxon>Bacteria</taxon>
        <taxon>Pseudomonadati</taxon>
        <taxon>Bacteroidota</taxon>
        <taxon>Cytophagia</taxon>
        <taxon>Cytophagales</taxon>
        <taxon>Spirosomataceae</taxon>
        <taxon>Dyadobacter</taxon>
    </lineage>
</organism>
<protein>
    <submittedName>
        <fullName evidence="1">Biliverdin-producing heme oxygenase</fullName>
    </submittedName>
</protein>
<proteinExistence type="predicted"/>